<dbReference type="OrthoDB" id="5523420at2"/>
<dbReference type="Proteomes" id="UP000027725">
    <property type="component" value="Unassembled WGS sequence"/>
</dbReference>
<proteinExistence type="predicted"/>
<gene>
    <name evidence="2" type="ORF">DL1_18600</name>
</gene>
<dbReference type="Gene3D" id="1.20.120.520">
    <property type="entry name" value="nmb1532 protein domain like"/>
    <property type="match status" value="1"/>
</dbReference>
<feature type="domain" description="Hemerythrin-like" evidence="1">
    <location>
        <begin position="4"/>
        <end position="120"/>
    </location>
</feature>
<evidence type="ECO:0000259" key="1">
    <source>
        <dbReference type="Pfam" id="PF01814"/>
    </source>
</evidence>
<sequence length="158" mass="18429">MTSIYDAIKADHDHHRALLSKIADTTGASEARKTAWKDFYYDIKSHAAAEEESFYSKLMEQTWGQDAARHSVEEHAELDDLLEELNEMDMSSSGWLNKFHKLQHDYTHHMDEEEEDIFARARKVIDDSRAAEIGETFRSRKAKEIKLVDKKQKDKLED</sequence>
<dbReference type="eggNOG" id="COG5592">
    <property type="taxonomic scope" value="Bacteria"/>
</dbReference>
<dbReference type="CDD" id="cd12108">
    <property type="entry name" value="Hr-like"/>
    <property type="match status" value="1"/>
</dbReference>
<comment type="caution">
    <text evidence="2">The sequence shown here is derived from an EMBL/GenBank/DDBJ whole genome shotgun (WGS) entry which is preliminary data.</text>
</comment>
<dbReference type="AlphaFoldDB" id="A0A074TMC7"/>
<dbReference type="RefSeq" id="WP_038064545.1">
    <property type="nucleotide sequence ID" value="NZ_FOVB01000001.1"/>
</dbReference>
<evidence type="ECO:0000313" key="3">
    <source>
        <dbReference type="Proteomes" id="UP000027725"/>
    </source>
</evidence>
<reference evidence="2 3" key="1">
    <citation type="submission" date="2014-03" db="EMBL/GenBank/DDBJ databases">
        <title>The draft genome sequence of Thioclava dalianensis DLFJ1-1.</title>
        <authorList>
            <person name="Lai Q."/>
            <person name="Shao Z."/>
        </authorList>
    </citation>
    <scope>NUCLEOTIDE SEQUENCE [LARGE SCALE GENOMIC DNA]</scope>
    <source>
        <strain evidence="2 3">DLFJ1-1</strain>
    </source>
</reference>
<keyword evidence="3" id="KW-1185">Reference proteome</keyword>
<organism evidence="2 3">
    <name type="scientific">Thioclava dalianensis</name>
    <dbReference type="NCBI Taxonomy" id="1185766"/>
    <lineage>
        <taxon>Bacteria</taxon>
        <taxon>Pseudomonadati</taxon>
        <taxon>Pseudomonadota</taxon>
        <taxon>Alphaproteobacteria</taxon>
        <taxon>Rhodobacterales</taxon>
        <taxon>Paracoccaceae</taxon>
        <taxon>Thioclava</taxon>
    </lineage>
</organism>
<dbReference type="PANTHER" id="PTHR35585:SF1">
    <property type="entry name" value="HHE DOMAIN PROTEIN (AFU_ORTHOLOGUE AFUA_4G00730)"/>
    <property type="match status" value="1"/>
</dbReference>
<dbReference type="InterPro" id="IPR012312">
    <property type="entry name" value="Hemerythrin-like"/>
</dbReference>
<accession>A0A074TMC7</accession>
<evidence type="ECO:0000313" key="2">
    <source>
        <dbReference type="EMBL" id="KEP70143.1"/>
    </source>
</evidence>
<protein>
    <submittedName>
        <fullName evidence="2">Hemerythrin</fullName>
    </submittedName>
</protein>
<name>A0A074TMC7_9RHOB</name>
<dbReference type="Pfam" id="PF01814">
    <property type="entry name" value="Hemerythrin"/>
    <property type="match status" value="1"/>
</dbReference>
<dbReference type="STRING" id="1185766.SAMN05216224_101380"/>
<dbReference type="PANTHER" id="PTHR35585">
    <property type="entry name" value="HHE DOMAIN PROTEIN (AFU_ORTHOLOGUE AFUA_4G00730)"/>
    <property type="match status" value="1"/>
</dbReference>
<dbReference type="EMBL" id="JHEH01000007">
    <property type="protein sequence ID" value="KEP70143.1"/>
    <property type="molecule type" value="Genomic_DNA"/>
</dbReference>